<keyword evidence="5" id="KW-1133">Transmembrane helix</keyword>
<evidence type="ECO:0000256" key="3">
    <source>
        <dbReference type="ARBA" id="ARBA00022691"/>
    </source>
</evidence>
<evidence type="ECO:0000313" key="7">
    <source>
        <dbReference type="Proteomes" id="UP001152523"/>
    </source>
</evidence>
<dbReference type="GO" id="GO:0032259">
    <property type="term" value="P:methylation"/>
    <property type="evidence" value="ECO:0007669"/>
    <property type="project" value="UniProtKB-KW"/>
</dbReference>
<dbReference type="PANTHER" id="PTHR15458:SF5">
    <property type="entry name" value="PHOSPHATIDYLETHANOLAMINE N-METHYLTRANSFERASE"/>
    <property type="match status" value="1"/>
</dbReference>
<gene>
    <name evidence="6" type="ORF">CEPIT_LOCUS42317</name>
</gene>
<keyword evidence="4" id="KW-0256">Endoplasmic reticulum</keyword>
<accession>A0AAV0GD71</accession>
<keyword evidence="5" id="KW-0472">Membrane</keyword>
<keyword evidence="3" id="KW-0949">S-adenosyl-L-methionine</keyword>
<dbReference type="PANTHER" id="PTHR15458">
    <property type="entry name" value="PHOSPHATIDYLETHANOLAMINE N-METHYLTRANSFERASE"/>
    <property type="match status" value="1"/>
</dbReference>
<keyword evidence="1" id="KW-0489">Methyltransferase</keyword>
<evidence type="ECO:0000256" key="1">
    <source>
        <dbReference type="ARBA" id="ARBA00022603"/>
    </source>
</evidence>
<evidence type="ECO:0000256" key="2">
    <source>
        <dbReference type="ARBA" id="ARBA00022679"/>
    </source>
</evidence>
<reference evidence="6" key="1">
    <citation type="submission" date="2022-07" db="EMBL/GenBank/DDBJ databases">
        <authorList>
            <person name="Macas J."/>
            <person name="Novak P."/>
            <person name="Neumann P."/>
        </authorList>
    </citation>
    <scope>NUCLEOTIDE SEQUENCE</scope>
</reference>
<dbReference type="GO" id="GO:0008757">
    <property type="term" value="F:S-adenosylmethionine-dependent methyltransferase activity"/>
    <property type="evidence" value="ECO:0007669"/>
    <property type="project" value="InterPro"/>
</dbReference>
<name>A0AAV0GD71_9ASTE</name>
<keyword evidence="2" id="KW-0808">Transferase</keyword>
<evidence type="ECO:0000256" key="5">
    <source>
        <dbReference type="SAM" id="Phobius"/>
    </source>
</evidence>
<keyword evidence="7" id="KW-1185">Reference proteome</keyword>
<keyword evidence="5" id="KW-0812">Transmembrane</keyword>
<organism evidence="6 7">
    <name type="scientific">Cuscuta epithymum</name>
    <dbReference type="NCBI Taxonomy" id="186058"/>
    <lineage>
        <taxon>Eukaryota</taxon>
        <taxon>Viridiplantae</taxon>
        <taxon>Streptophyta</taxon>
        <taxon>Embryophyta</taxon>
        <taxon>Tracheophyta</taxon>
        <taxon>Spermatophyta</taxon>
        <taxon>Magnoliopsida</taxon>
        <taxon>eudicotyledons</taxon>
        <taxon>Gunneridae</taxon>
        <taxon>Pentapetalae</taxon>
        <taxon>asterids</taxon>
        <taxon>lamiids</taxon>
        <taxon>Solanales</taxon>
        <taxon>Convolvulaceae</taxon>
        <taxon>Cuscuteae</taxon>
        <taxon>Cuscuta</taxon>
        <taxon>Cuscuta subgen. Cuscuta</taxon>
    </lineage>
</organism>
<dbReference type="GO" id="GO:0006656">
    <property type="term" value="P:phosphatidylcholine biosynthetic process"/>
    <property type="evidence" value="ECO:0007669"/>
    <property type="project" value="InterPro"/>
</dbReference>
<proteinExistence type="predicted"/>
<feature type="transmembrane region" description="Helical" evidence="5">
    <location>
        <begin position="75"/>
        <end position="97"/>
    </location>
</feature>
<dbReference type="Proteomes" id="UP001152523">
    <property type="component" value="Unassembled WGS sequence"/>
</dbReference>
<dbReference type="InterPro" id="IPR024960">
    <property type="entry name" value="PEMT/MFAP"/>
</dbReference>
<dbReference type="AlphaFoldDB" id="A0AAV0GD71"/>
<evidence type="ECO:0000313" key="6">
    <source>
        <dbReference type="EMBL" id="CAH9145574.1"/>
    </source>
</evidence>
<comment type="caution">
    <text evidence="6">The sequence shown here is derived from an EMBL/GenBank/DDBJ whole genome shotgun (WGS) entry which is preliminary data.</text>
</comment>
<dbReference type="EMBL" id="CAMAPF010001080">
    <property type="protein sequence ID" value="CAH9145574.1"/>
    <property type="molecule type" value="Genomic_DNA"/>
</dbReference>
<sequence length="128" mass="13919">MCRYGRVVVGEGRRQEDGGVGMHRGDFPVPVLLLALDSSSSMGGSLRAPARSISRHGHGFSRAQAPPVPLPSLRLLAFLAPAFLLLASLLVWVYQLLGESGTYYGVRFGKNIPWVTQFPFGVIRDPQV</sequence>
<protein>
    <submittedName>
        <fullName evidence="6">Uncharacterized protein</fullName>
    </submittedName>
</protein>
<evidence type="ECO:0000256" key="4">
    <source>
        <dbReference type="ARBA" id="ARBA00022824"/>
    </source>
</evidence>